<dbReference type="CDD" id="cd04496">
    <property type="entry name" value="SSB_OBF"/>
    <property type="match status" value="1"/>
</dbReference>
<evidence type="ECO:0000256" key="1">
    <source>
        <dbReference type="ARBA" id="ARBA00023125"/>
    </source>
</evidence>
<dbReference type="AlphaFoldDB" id="A0A7T4EHD5"/>
<evidence type="ECO:0000256" key="3">
    <source>
        <dbReference type="SAM" id="MobiDB-lite"/>
    </source>
</evidence>
<evidence type="ECO:0000313" key="4">
    <source>
        <dbReference type="EMBL" id="QQB47389.1"/>
    </source>
</evidence>
<dbReference type="PROSITE" id="PS50935">
    <property type="entry name" value="SSB"/>
    <property type="match status" value="1"/>
</dbReference>
<dbReference type="OrthoDB" id="4427276at2"/>
<reference evidence="4 5" key="1">
    <citation type="submission" date="2020-12" db="EMBL/GenBank/DDBJ databases">
        <title>FDA dAtabase for Regulatory Grade micrObial Sequences (FDA-ARGOS): Supporting development and validation of Infectious Disease Dx tests.</title>
        <authorList>
            <person name="Sproer C."/>
            <person name="Gronow S."/>
            <person name="Severitt S."/>
            <person name="Schroder I."/>
            <person name="Tallon L."/>
            <person name="Sadzewicz L."/>
            <person name="Zhao X."/>
            <person name="Boylan J."/>
            <person name="Ott S."/>
            <person name="Bowen H."/>
            <person name="Vavikolanu K."/>
            <person name="Mehta A."/>
            <person name="Aluvathingal J."/>
            <person name="Nadendla S."/>
            <person name="Lowell S."/>
            <person name="Myers T."/>
            <person name="Yan Y."/>
            <person name="Sichtig H."/>
        </authorList>
    </citation>
    <scope>NUCLEOTIDE SEQUENCE [LARGE SCALE GENOMIC DNA]</scope>
    <source>
        <strain evidence="4 5">FDAARGOS_1053</strain>
    </source>
</reference>
<name>A0A7T4EHD5_9CORY</name>
<dbReference type="Proteomes" id="UP000596145">
    <property type="component" value="Chromosome"/>
</dbReference>
<evidence type="ECO:0000313" key="5">
    <source>
        <dbReference type="Proteomes" id="UP000596145"/>
    </source>
</evidence>
<dbReference type="Pfam" id="PF00436">
    <property type="entry name" value="SSB"/>
    <property type="match status" value="1"/>
</dbReference>
<protein>
    <submittedName>
        <fullName evidence="4">Single-stranded DNA-binding protein</fullName>
    </submittedName>
</protein>
<dbReference type="InterPro" id="IPR000424">
    <property type="entry name" value="Primosome_PriB/ssb"/>
</dbReference>
<proteinExistence type="predicted"/>
<accession>A0A7T4EHD5</accession>
<sequence>MPAPVAGVGMCLFSGSATAHRQPERHIFTMSTTNVTLVGNICSKLELKDIPANKGMSATQVCTFRVACDKKIPTGQTDEDNRPIYDSADVLYIGVECWGELAKNVNSTLNIGSPVVISGKIVTSSWEEKVDGDKTVRRSIIRCRAYHVGPDLLREAFISRGEMMDLAEETAQKRLKKLVEQHQQQQRQKQTQQGQQPQVNRERARVNPSSNAA</sequence>
<gene>
    <name evidence="4" type="ORF">I6I10_05730</name>
</gene>
<dbReference type="GO" id="GO:0003697">
    <property type="term" value="F:single-stranded DNA binding"/>
    <property type="evidence" value="ECO:0007669"/>
    <property type="project" value="InterPro"/>
</dbReference>
<dbReference type="SUPFAM" id="SSF50249">
    <property type="entry name" value="Nucleic acid-binding proteins"/>
    <property type="match status" value="1"/>
</dbReference>
<dbReference type="InterPro" id="IPR012340">
    <property type="entry name" value="NA-bd_OB-fold"/>
</dbReference>
<keyword evidence="1 2" id="KW-0238">DNA-binding</keyword>
<feature type="compositionally biased region" description="Low complexity" evidence="3">
    <location>
        <begin position="181"/>
        <end position="198"/>
    </location>
</feature>
<dbReference type="EMBL" id="CP066007">
    <property type="protein sequence ID" value="QQB47389.1"/>
    <property type="molecule type" value="Genomic_DNA"/>
</dbReference>
<feature type="region of interest" description="Disordered" evidence="3">
    <location>
        <begin position="176"/>
        <end position="213"/>
    </location>
</feature>
<evidence type="ECO:0000256" key="2">
    <source>
        <dbReference type="PROSITE-ProRule" id="PRU00252"/>
    </source>
</evidence>
<dbReference type="Gene3D" id="2.40.50.140">
    <property type="entry name" value="Nucleic acid-binding proteins"/>
    <property type="match status" value="1"/>
</dbReference>
<organism evidence="4 5">
    <name type="scientific">Corynebacterium glucuronolyticum</name>
    <dbReference type="NCBI Taxonomy" id="39791"/>
    <lineage>
        <taxon>Bacteria</taxon>
        <taxon>Bacillati</taxon>
        <taxon>Actinomycetota</taxon>
        <taxon>Actinomycetes</taxon>
        <taxon>Mycobacteriales</taxon>
        <taxon>Corynebacteriaceae</taxon>
        <taxon>Corynebacterium</taxon>
    </lineage>
</organism>